<sequence length="67" mass="7391">MKKEFKVTGMSCQKCVDKIEKFVGEIDGVELIEVDLGKKVVNVEFQSPANEKIISEAILDAGFEVVS</sequence>
<dbReference type="CDD" id="cd00371">
    <property type="entry name" value="HMA"/>
    <property type="match status" value="1"/>
</dbReference>
<proteinExistence type="predicted"/>
<dbReference type="PROSITE" id="PS50846">
    <property type="entry name" value="HMA_2"/>
    <property type="match status" value="1"/>
</dbReference>
<dbReference type="InterPro" id="IPR006122">
    <property type="entry name" value="HMA_Cu_ion-bd"/>
</dbReference>
<dbReference type="PRINTS" id="PR00944">
    <property type="entry name" value="CUEXPORT"/>
</dbReference>
<dbReference type="AlphaFoldDB" id="A0AA90PX39"/>
<dbReference type="InterPro" id="IPR006121">
    <property type="entry name" value="HMA_dom"/>
</dbReference>
<accession>A0AA90PX39</accession>
<reference evidence="3 5" key="3">
    <citation type="journal article" date="2024" name="Syst. Appl. Microbiol.">
        <title>Helicobacter cappadocius sp. nov., from lizards: The first psychrotrophic Helicobacter species.</title>
        <authorList>
            <person name="Aydin F."/>
            <person name="Tarhane S."/>
            <person name="Karakaya E."/>
            <person name="Abay S."/>
            <person name="Kayman T."/>
            <person name="Guran O."/>
            <person name="Bozkurt E."/>
            <person name="Uzum N."/>
            <person name="Avci A."/>
            <person name="Olgun K."/>
            <person name="Jablonski D."/>
            <person name="Guran C."/>
            <person name="Burcin Saticioglu I."/>
        </authorList>
    </citation>
    <scope>NUCLEOTIDE SEQUENCE [LARGE SCALE GENOMIC DNA]</scope>
    <source>
        <strain evidence="3">Faydin-H75</strain>
        <strain evidence="5">faydin-H76</strain>
    </source>
</reference>
<dbReference type="SUPFAM" id="SSF55008">
    <property type="entry name" value="HMA, heavy metal-associated domain"/>
    <property type="match status" value="1"/>
</dbReference>
<evidence type="ECO:0000256" key="1">
    <source>
        <dbReference type="ARBA" id="ARBA00022723"/>
    </source>
</evidence>
<dbReference type="RefSeq" id="WP_305516166.1">
    <property type="nucleotide sequence ID" value="NZ_JAUPEV010000001.1"/>
</dbReference>
<reference evidence="3" key="2">
    <citation type="submission" date="2023-07" db="EMBL/GenBank/DDBJ databases">
        <authorList>
            <person name="Aydin F."/>
            <person name="Tarhane S."/>
            <person name="Saticioglu I.B."/>
            <person name="Karakaya E."/>
            <person name="Abay S."/>
            <person name="Guran O."/>
            <person name="Bozkurt E."/>
            <person name="Uzum N."/>
            <person name="Olgun K."/>
            <person name="Jablonski D."/>
        </authorList>
    </citation>
    <scope>NUCLEOTIDE SEQUENCE</scope>
    <source>
        <strain evidence="3">Faydin-H75</strain>
    </source>
</reference>
<dbReference type="EMBL" id="JAUYZK010000001">
    <property type="protein sequence ID" value="MDP2538188.1"/>
    <property type="molecule type" value="Genomic_DNA"/>
</dbReference>
<evidence type="ECO:0000313" key="4">
    <source>
        <dbReference type="EMBL" id="MDP2538188.1"/>
    </source>
</evidence>
<dbReference type="Pfam" id="PF00403">
    <property type="entry name" value="HMA"/>
    <property type="match status" value="1"/>
</dbReference>
<dbReference type="InterPro" id="IPR000428">
    <property type="entry name" value="Cu-bd"/>
</dbReference>
<evidence type="ECO:0000313" key="5">
    <source>
        <dbReference type="Proteomes" id="UP001177258"/>
    </source>
</evidence>
<organism evidence="4 5">
    <name type="scientific">Helicobacter cappadocius</name>
    <dbReference type="NCBI Taxonomy" id="3063998"/>
    <lineage>
        <taxon>Bacteria</taxon>
        <taxon>Pseudomonadati</taxon>
        <taxon>Campylobacterota</taxon>
        <taxon>Epsilonproteobacteria</taxon>
        <taxon>Campylobacterales</taxon>
        <taxon>Helicobacteraceae</taxon>
        <taxon>Helicobacter</taxon>
    </lineage>
</organism>
<dbReference type="GO" id="GO:0006825">
    <property type="term" value="P:copper ion transport"/>
    <property type="evidence" value="ECO:0007669"/>
    <property type="project" value="InterPro"/>
</dbReference>
<dbReference type="FunFam" id="3.30.70.100:FF:000001">
    <property type="entry name" value="ATPase copper transporting beta"/>
    <property type="match status" value="1"/>
</dbReference>
<dbReference type="EMBL" id="JAUPEV010000001">
    <property type="protein sequence ID" value="MDO7252321.1"/>
    <property type="molecule type" value="Genomic_DNA"/>
</dbReference>
<dbReference type="GO" id="GO:0005507">
    <property type="term" value="F:copper ion binding"/>
    <property type="evidence" value="ECO:0007669"/>
    <property type="project" value="InterPro"/>
</dbReference>
<name>A0AA90PX39_9HELI</name>
<dbReference type="InterPro" id="IPR036163">
    <property type="entry name" value="HMA_dom_sf"/>
</dbReference>
<keyword evidence="6" id="KW-1185">Reference proteome</keyword>
<evidence type="ECO:0000259" key="2">
    <source>
        <dbReference type="PROSITE" id="PS50846"/>
    </source>
</evidence>
<dbReference type="Gene3D" id="3.30.70.100">
    <property type="match status" value="1"/>
</dbReference>
<protein>
    <submittedName>
        <fullName evidence="4">Copper ion binding protein</fullName>
    </submittedName>
</protein>
<dbReference type="NCBIfam" id="TIGR00003">
    <property type="entry name" value="copper ion binding protein"/>
    <property type="match status" value="1"/>
</dbReference>
<keyword evidence="1" id="KW-0479">Metal-binding</keyword>
<evidence type="ECO:0000313" key="3">
    <source>
        <dbReference type="EMBL" id="MDO7252321.1"/>
    </source>
</evidence>
<dbReference type="Proteomes" id="UP001177258">
    <property type="component" value="Unassembled WGS sequence"/>
</dbReference>
<gene>
    <name evidence="3" type="ORF">Q5I04_00100</name>
    <name evidence="4" type="ORF">Q5I06_00100</name>
</gene>
<evidence type="ECO:0000313" key="6">
    <source>
        <dbReference type="Proteomes" id="UP001240777"/>
    </source>
</evidence>
<feature type="domain" description="HMA" evidence="2">
    <location>
        <begin position="1"/>
        <end position="66"/>
    </location>
</feature>
<reference evidence="4 6" key="1">
    <citation type="submission" date="2023-07" db="EMBL/GenBank/DDBJ databases">
        <title>Unpublished Manusciprt.</title>
        <authorList>
            <person name="Aydin F."/>
            <person name="Tarhane S."/>
            <person name="Saticioglu I.B."/>
            <person name="Karakaya E."/>
            <person name="Abay S."/>
            <person name="Guran O."/>
            <person name="Bozkurt E."/>
            <person name="Uzum N."/>
            <person name="Olgun K."/>
            <person name="Jablonski D."/>
        </authorList>
    </citation>
    <scope>NUCLEOTIDE SEQUENCE</scope>
    <source>
        <strain evidence="6">faydin-H75</strain>
        <strain evidence="4">Faydin-H76</strain>
    </source>
</reference>
<dbReference type="Proteomes" id="UP001240777">
    <property type="component" value="Unassembled WGS sequence"/>
</dbReference>
<comment type="caution">
    <text evidence="4">The sequence shown here is derived from an EMBL/GenBank/DDBJ whole genome shotgun (WGS) entry which is preliminary data.</text>
</comment>